<evidence type="ECO:0000256" key="2">
    <source>
        <dbReference type="ARBA" id="ARBA00022692"/>
    </source>
</evidence>
<keyword evidence="6" id="KW-0732">Signal</keyword>
<evidence type="ECO:0000256" key="6">
    <source>
        <dbReference type="SAM" id="SignalP"/>
    </source>
</evidence>
<dbReference type="InterPro" id="IPR007568">
    <property type="entry name" value="RTA1"/>
</dbReference>
<accession>A0A8H3D6R0</accession>
<feature type="transmembrane region" description="Helical" evidence="5">
    <location>
        <begin position="228"/>
        <end position="246"/>
    </location>
</feature>
<evidence type="ECO:0000313" key="8">
    <source>
        <dbReference type="Proteomes" id="UP000663853"/>
    </source>
</evidence>
<feature type="transmembrane region" description="Helical" evidence="5">
    <location>
        <begin position="183"/>
        <end position="207"/>
    </location>
</feature>
<proteinExistence type="predicted"/>
<protein>
    <recommendedName>
        <fullName evidence="9">Protein RTA1</fullName>
    </recommendedName>
</protein>
<comment type="caution">
    <text evidence="7">The sequence shown here is derived from an EMBL/GenBank/DDBJ whole genome shotgun (WGS) entry which is preliminary data.</text>
</comment>
<dbReference type="Proteomes" id="UP000663853">
    <property type="component" value="Unassembled WGS sequence"/>
</dbReference>
<dbReference type="AlphaFoldDB" id="A0A8H3D6R0"/>
<reference evidence="7" key="1">
    <citation type="submission" date="2021-01" db="EMBL/GenBank/DDBJ databases">
        <authorList>
            <person name="Kaushik A."/>
        </authorList>
    </citation>
    <scope>NUCLEOTIDE SEQUENCE</scope>
    <source>
        <strain evidence="7">AG6-10EEA</strain>
    </source>
</reference>
<dbReference type="GO" id="GO:0016020">
    <property type="term" value="C:membrane"/>
    <property type="evidence" value="ECO:0007669"/>
    <property type="project" value="UniProtKB-SubCell"/>
</dbReference>
<evidence type="ECO:0008006" key="9">
    <source>
        <dbReference type="Google" id="ProtNLM"/>
    </source>
</evidence>
<evidence type="ECO:0000256" key="3">
    <source>
        <dbReference type="ARBA" id="ARBA00022989"/>
    </source>
</evidence>
<dbReference type="EMBL" id="CAJMXA010003602">
    <property type="protein sequence ID" value="CAE6506337.1"/>
    <property type="molecule type" value="Genomic_DNA"/>
</dbReference>
<dbReference type="PANTHER" id="PTHR31465">
    <property type="entry name" value="PROTEIN RTA1-RELATED"/>
    <property type="match status" value="1"/>
</dbReference>
<feature type="chain" id="PRO_5034856165" description="Protein RTA1" evidence="6">
    <location>
        <begin position="27"/>
        <end position="313"/>
    </location>
</feature>
<dbReference type="Pfam" id="PF04479">
    <property type="entry name" value="RTA1"/>
    <property type="match status" value="1"/>
</dbReference>
<evidence type="ECO:0000256" key="4">
    <source>
        <dbReference type="ARBA" id="ARBA00023136"/>
    </source>
</evidence>
<evidence type="ECO:0000256" key="5">
    <source>
        <dbReference type="SAM" id="Phobius"/>
    </source>
</evidence>
<organism evidence="7 8">
    <name type="scientific">Rhizoctonia solani</name>
    <dbReference type="NCBI Taxonomy" id="456999"/>
    <lineage>
        <taxon>Eukaryota</taxon>
        <taxon>Fungi</taxon>
        <taxon>Dikarya</taxon>
        <taxon>Basidiomycota</taxon>
        <taxon>Agaricomycotina</taxon>
        <taxon>Agaricomycetes</taxon>
        <taxon>Cantharellales</taxon>
        <taxon>Ceratobasidiaceae</taxon>
        <taxon>Rhizoctonia</taxon>
    </lineage>
</organism>
<feature type="signal peptide" evidence="6">
    <location>
        <begin position="1"/>
        <end position="26"/>
    </location>
</feature>
<feature type="transmembrane region" description="Helical" evidence="5">
    <location>
        <begin position="147"/>
        <end position="163"/>
    </location>
</feature>
<dbReference type="PANTHER" id="PTHR31465:SF1">
    <property type="entry name" value="PROTEIN RTA1-RELATED"/>
    <property type="match status" value="1"/>
</dbReference>
<sequence length="313" mass="35134">MSNLPSSRSALLFFIGLLAQCTLVLGQDDTEQPKPRSSILNYTPSKGWAIVMGTLYALTTLASLAWFFRHRGRYMFAFIVGGGFYSLGLYLRIMYAGDPTSVGKYAVMNLIILLSPCGFIAGVYMLLSRLAYHLDAVDLLAINARRLTKIFVISDVVTFWVQAGGGGLTASQDDNMRNIGSKVFLGGLIAQLISFLIYTFVFALFVYRLHKYRRDEWDNRPQGFKNHWLALVSMMAVSCVFIIIRSVYRSVESGQGREGQLATHELYFYILDTIVLWIGITVYLITWPPRYLTGYTGKPSKESIPMTNSNGKV</sequence>
<keyword evidence="3 5" id="KW-1133">Transmembrane helix</keyword>
<evidence type="ECO:0000256" key="1">
    <source>
        <dbReference type="ARBA" id="ARBA00004141"/>
    </source>
</evidence>
<feature type="transmembrane region" description="Helical" evidence="5">
    <location>
        <begin position="75"/>
        <end position="93"/>
    </location>
</feature>
<feature type="transmembrane region" description="Helical" evidence="5">
    <location>
        <begin position="266"/>
        <end position="285"/>
    </location>
</feature>
<feature type="transmembrane region" description="Helical" evidence="5">
    <location>
        <begin position="105"/>
        <end position="127"/>
    </location>
</feature>
<keyword evidence="2 5" id="KW-0812">Transmembrane</keyword>
<name>A0A8H3D6R0_9AGAM</name>
<gene>
    <name evidence="7" type="ORF">RDB_LOCUS120287</name>
</gene>
<evidence type="ECO:0000313" key="7">
    <source>
        <dbReference type="EMBL" id="CAE6506337.1"/>
    </source>
</evidence>
<feature type="transmembrane region" description="Helical" evidence="5">
    <location>
        <begin position="50"/>
        <end position="68"/>
    </location>
</feature>
<comment type="subcellular location">
    <subcellularLocation>
        <location evidence="1">Membrane</location>
        <topology evidence="1">Multi-pass membrane protein</topology>
    </subcellularLocation>
</comment>
<keyword evidence="4 5" id="KW-0472">Membrane</keyword>